<evidence type="ECO:0000313" key="1">
    <source>
        <dbReference type="EMBL" id="TDQ08406.1"/>
    </source>
</evidence>
<proteinExistence type="predicted"/>
<name>A0A4R6STW5_9SPHI</name>
<comment type="caution">
    <text evidence="1">The sequence shown here is derived from an EMBL/GenBank/DDBJ whole genome shotgun (WGS) entry which is preliminary data.</text>
</comment>
<organism evidence="1 2">
    <name type="scientific">Pedobacter metabolipauper</name>
    <dbReference type="NCBI Taxonomy" id="425513"/>
    <lineage>
        <taxon>Bacteria</taxon>
        <taxon>Pseudomonadati</taxon>
        <taxon>Bacteroidota</taxon>
        <taxon>Sphingobacteriia</taxon>
        <taxon>Sphingobacteriales</taxon>
        <taxon>Sphingobacteriaceae</taxon>
        <taxon>Pedobacter</taxon>
    </lineage>
</organism>
<dbReference type="Proteomes" id="UP000295620">
    <property type="component" value="Unassembled WGS sequence"/>
</dbReference>
<dbReference type="EMBL" id="SNYC01000005">
    <property type="protein sequence ID" value="TDQ08406.1"/>
    <property type="molecule type" value="Genomic_DNA"/>
</dbReference>
<evidence type="ECO:0000313" key="2">
    <source>
        <dbReference type="Proteomes" id="UP000295620"/>
    </source>
</evidence>
<dbReference type="RefSeq" id="WP_166664887.1">
    <property type="nucleotide sequence ID" value="NZ_SNYC01000005.1"/>
</dbReference>
<sequence>MTLFFLLFLVVILVNRDEFLEKSTTNPLTLKNKLNALAWYLSLDK</sequence>
<keyword evidence="2" id="KW-1185">Reference proteome</keyword>
<dbReference type="AlphaFoldDB" id="A0A4R6STW5"/>
<reference evidence="1 2" key="1">
    <citation type="submission" date="2019-03" db="EMBL/GenBank/DDBJ databases">
        <title>Genomic Encyclopedia of Archaeal and Bacterial Type Strains, Phase II (KMG-II): from individual species to whole genera.</title>
        <authorList>
            <person name="Goeker M."/>
        </authorList>
    </citation>
    <scope>NUCLEOTIDE SEQUENCE [LARGE SCALE GENOMIC DNA]</scope>
    <source>
        <strain evidence="1 2">DSM 19035</strain>
    </source>
</reference>
<gene>
    <name evidence="1" type="ORF">ATK78_2919</name>
</gene>
<protein>
    <submittedName>
        <fullName evidence="1">Uncharacterized protein</fullName>
    </submittedName>
</protein>
<accession>A0A4R6STW5</accession>